<feature type="region of interest" description="Disordered" evidence="1">
    <location>
        <begin position="85"/>
        <end position="109"/>
    </location>
</feature>
<dbReference type="Proteomes" id="UP000052978">
    <property type="component" value="Unassembled WGS sequence"/>
</dbReference>
<sequence>MWTQPLSPHTFSRYFLCQELGPQQHTGQNGSTPFTPKACLEQGVNQPITGLGATKELSWFQSHTVWSSPVLTLHTPTYQQHPLQAPGQAQFCRQQTSSPSANVSGFANG</sequence>
<evidence type="ECO:0000313" key="2">
    <source>
        <dbReference type="EMBL" id="EPQ06635.1"/>
    </source>
</evidence>
<name>S7MTI2_MYOBR</name>
<keyword evidence="3" id="KW-1185">Reference proteome</keyword>
<dbReference type="EMBL" id="KE162024">
    <property type="protein sequence ID" value="EPQ06635.1"/>
    <property type="molecule type" value="Genomic_DNA"/>
</dbReference>
<feature type="compositionally biased region" description="Polar residues" evidence="1">
    <location>
        <begin position="91"/>
        <end position="109"/>
    </location>
</feature>
<accession>S7MTI2</accession>
<protein>
    <submittedName>
        <fullName evidence="2">Uncharacterized protein</fullName>
    </submittedName>
</protein>
<gene>
    <name evidence="2" type="ORF">D623_10030890</name>
</gene>
<proteinExistence type="predicted"/>
<evidence type="ECO:0000256" key="1">
    <source>
        <dbReference type="SAM" id="MobiDB-lite"/>
    </source>
</evidence>
<reference evidence="2 3" key="1">
    <citation type="journal article" date="2013" name="Nat. Commun.">
        <title>Genome analysis reveals insights into physiology and longevity of the Brandt's bat Myotis brandtii.</title>
        <authorList>
            <person name="Seim I."/>
            <person name="Fang X."/>
            <person name="Xiong Z."/>
            <person name="Lobanov A.V."/>
            <person name="Huang Z."/>
            <person name="Ma S."/>
            <person name="Feng Y."/>
            <person name="Turanov A.A."/>
            <person name="Zhu Y."/>
            <person name="Lenz T.L."/>
            <person name="Gerashchenko M.V."/>
            <person name="Fan D."/>
            <person name="Hee Yim S."/>
            <person name="Yao X."/>
            <person name="Jordan D."/>
            <person name="Xiong Y."/>
            <person name="Ma Y."/>
            <person name="Lyapunov A.N."/>
            <person name="Chen G."/>
            <person name="Kulakova O.I."/>
            <person name="Sun Y."/>
            <person name="Lee S.G."/>
            <person name="Bronson R.T."/>
            <person name="Moskalev A.A."/>
            <person name="Sunyaev S.R."/>
            <person name="Zhang G."/>
            <person name="Krogh A."/>
            <person name="Wang J."/>
            <person name="Gladyshev V.N."/>
        </authorList>
    </citation>
    <scope>NUCLEOTIDE SEQUENCE [LARGE SCALE GENOMIC DNA]</scope>
</reference>
<dbReference type="AlphaFoldDB" id="S7MTI2"/>
<evidence type="ECO:0000313" key="3">
    <source>
        <dbReference type="Proteomes" id="UP000052978"/>
    </source>
</evidence>
<organism evidence="2 3">
    <name type="scientific">Myotis brandtii</name>
    <name type="common">Brandt's bat</name>
    <dbReference type="NCBI Taxonomy" id="109478"/>
    <lineage>
        <taxon>Eukaryota</taxon>
        <taxon>Metazoa</taxon>
        <taxon>Chordata</taxon>
        <taxon>Craniata</taxon>
        <taxon>Vertebrata</taxon>
        <taxon>Euteleostomi</taxon>
        <taxon>Mammalia</taxon>
        <taxon>Eutheria</taxon>
        <taxon>Laurasiatheria</taxon>
        <taxon>Chiroptera</taxon>
        <taxon>Yangochiroptera</taxon>
        <taxon>Vespertilionidae</taxon>
        <taxon>Myotis</taxon>
    </lineage>
</organism>